<dbReference type="InterPro" id="IPR036641">
    <property type="entry name" value="HPT_dom_sf"/>
</dbReference>
<dbReference type="InterPro" id="IPR005467">
    <property type="entry name" value="His_kinase_dom"/>
</dbReference>
<dbReference type="SMART" id="SM00448">
    <property type="entry name" value="REC"/>
    <property type="match status" value="1"/>
</dbReference>
<dbReference type="InterPro" id="IPR036890">
    <property type="entry name" value="HATPase_C_sf"/>
</dbReference>
<evidence type="ECO:0000256" key="19">
    <source>
        <dbReference type="SAM" id="Phobius"/>
    </source>
</evidence>
<dbReference type="SUPFAM" id="SSF47226">
    <property type="entry name" value="Histidine-containing phosphotransfer domain, HPT domain"/>
    <property type="match status" value="1"/>
</dbReference>
<dbReference type="CDD" id="cd00082">
    <property type="entry name" value="HisKA"/>
    <property type="match status" value="1"/>
</dbReference>
<dbReference type="Gene3D" id="3.40.50.2300">
    <property type="match status" value="1"/>
</dbReference>
<dbReference type="Gene3D" id="6.10.340.10">
    <property type="match status" value="1"/>
</dbReference>
<keyword evidence="13 19" id="KW-0472">Membrane</keyword>
<evidence type="ECO:0000256" key="7">
    <source>
        <dbReference type="ARBA" id="ARBA00022692"/>
    </source>
</evidence>
<evidence type="ECO:0000256" key="10">
    <source>
        <dbReference type="ARBA" id="ARBA00022840"/>
    </source>
</evidence>
<keyword evidence="12" id="KW-0902">Two-component regulatory system</keyword>
<keyword evidence="6" id="KW-0808">Transferase</keyword>
<dbReference type="Gene3D" id="3.30.565.10">
    <property type="entry name" value="Histidine kinase-like ATPase, C-terminal domain"/>
    <property type="match status" value="1"/>
</dbReference>
<dbReference type="CDD" id="cd17546">
    <property type="entry name" value="REC_hyHK_CKI1_RcsC-like"/>
    <property type="match status" value="1"/>
</dbReference>
<dbReference type="PRINTS" id="PR00344">
    <property type="entry name" value="BCTRLSENSOR"/>
</dbReference>
<gene>
    <name evidence="23" type="ORF">SAMN04487931_11174</name>
</gene>
<dbReference type="FunFam" id="3.30.565.10:FF:000010">
    <property type="entry name" value="Sensor histidine kinase RcsC"/>
    <property type="match status" value="1"/>
</dbReference>
<evidence type="ECO:0000256" key="18">
    <source>
        <dbReference type="SAM" id="Coils"/>
    </source>
</evidence>
<dbReference type="InterPro" id="IPR008207">
    <property type="entry name" value="Sig_transdc_His_kin_Hpt_dom"/>
</dbReference>
<keyword evidence="24" id="KW-1185">Reference proteome</keyword>
<feature type="transmembrane region" description="Helical" evidence="19">
    <location>
        <begin position="260"/>
        <end position="280"/>
    </location>
</feature>
<dbReference type="PROSITE" id="PS50110">
    <property type="entry name" value="RESPONSE_REGULATORY"/>
    <property type="match status" value="1"/>
</dbReference>
<evidence type="ECO:0000256" key="9">
    <source>
        <dbReference type="ARBA" id="ARBA00022777"/>
    </source>
</evidence>
<evidence type="ECO:0000256" key="16">
    <source>
        <dbReference type="PROSITE-ProRule" id="PRU00110"/>
    </source>
</evidence>
<feature type="domain" description="HPt" evidence="22">
    <location>
        <begin position="792"/>
        <end position="885"/>
    </location>
</feature>
<evidence type="ECO:0000259" key="21">
    <source>
        <dbReference type="PROSITE" id="PS50110"/>
    </source>
</evidence>
<evidence type="ECO:0000256" key="14">
    <source>
        <dbReference type="ARBA" id="ARBA00064003"/>
    </source>
</evidence>
<feature type="modified residue" description="Phosphohistidine" evidence="16">
    <location>
        <position position="831"/>
    </location>
</feature>
<dbReference type="Pfam" id="PF02518">
    <property type="entry name" value="HATPase_c"/>
    <property type="match status" value="1"/>
</dbReference>
<dbReference type="CDD" id="cd16922">
    <property type="entry name" value="HATPase_EvgS-ArcB-TorS-like"/>
    <property type="match status" value="1"/>
</dbReference>
<feature type="domain" description="Response regulatory" evidence="21">
    <location>
        <begin position="636"/>
        <end position="751"/>
    </location>
</feature>
<comment type="subcellular location">
    <subcellularLocation>
        <location evidence="2">Cell membrane</location>
        <topology evidence="2">Multi-pass membrane protein</topology>
    </subcellularLocation>
</comment>
<keyword evidence="10" id="KW-0067">ATP-binding</keyword>
<dbReference type="GO" id="GO:0000155">
    <property type="term" value="F:phosphorelay sensor kinase activity"/>
    <property type="evidence" value="ECO:0007669"/>
    <property type="project" value="InterPro"/>
</dbReference>
<dbReference type="PANTHER" id="PTHR45339:SF1">
    <property type="entry name" value="HYBRID SIGNAL TRANSDUCTION HISTIDINE KINASE J"/>
    <property type="match status" value="1"/>
</dbReference>
<dbReference type="SMART" id="SM00388">
    <property type="entry name" value="HisKA"/>
    <property type="match status" value="1"/>
</dbReference>
<evidence type="ECO:0000256" key="11">
    <source>
        <dbReference type="ARBA" id="ARBA00022989"/>
    </source>
</evidence>
<evidence type="ECO:0000256" key="8">
    <source>
        <dbReference type="ARBA" id="ARBA00022741"/>
    </source>
</evidence>
<evidence type="ECO:0000256" key="1">
    <source>
        <dbReference type="ARBA" id="ARBA00000085"/>
    </source>
</evidence>
<dbReference type="SUPFAM" id="SSF47384">
    <property type="entry name" value="Homodimeric domain of signal transducing histidine kinase"/>
    <property type="match status" value="1"/>
</dbReference>
<dbReference type="Pfam" id="PF00072">
    <property type="entry name" value="Response_reg"/>
    <property type="match status" value="1"/>
</dbReference>
<name>A0A1H2J9H8_9BACT</name>
<keyword evidence="11 19" id="KW-1133">Transmembrane helix</keyword>
<dbReference type="Pfam" id="PF01627">
    <property type="entry name" value="Hpt"/>
    <property type="match status" value="1"/>
</dbReference>
<evidence type="ECO:0000259" key="20">
    <source>
        <dbReference type="PROSITE" id="PS50109"/>
    </source>
</evidence>
<evidence type="ECO:0000256" key="12">
    <source>
        <dbReference type="ARBA" id="ARBA00023012"/>
    </source>
</evidence>
<feature type="transmembrane region" description="Helical" evidence="19">
    <location>
        <begin position="17"/>
        <end position="39"/>
    </location>
</feature>
<evidence type="ECO:0000256" key="13">
    <source>
        <dbReference type="ARBA" id="ARBA00023136"/>
    </source>
</evidence>
<dbReference type="PROSITE" id="PS50109">
    <property type="entry name" value="HIS_KIN"/>
    <property type="match status" value="1"/>
</dbReference>
<dbReference type="EC" id="2.7.13.3" evidence="3"/>
<proteinExistence type="predicted"/>
<protein>
    <recommendedName>
        <fullName evidence="15">Sensory/regulatory protein RpfC</fullName>
        <ecNumber evidence="3">2.7.13.3</ecNumber>
    </recommendedName>
</protein>
<dbReference type="AlphaFoldDB" id="A0A1H2J9H8"/>
<organism evidence="23 24">
    <name type="scientific">Desulfobacula phenolica</name>
    <dbReference type="NCBI Taxonomy" id="90732"/>
    <lineage>
        <taxon>Bacteria</taxon>
        <taxon>Pseudomonadati</taxon>
        <taxon>Thermodesulfobacteriota</taxon>
        <taxon>Desulfobacteria</taxon>
        <taxon>Desulfobacterales</taxon>
        <taxon>Desulfobacteraceae</taxon>
        <taxon>Desulfobacula</taxon>
    </lineage>
</organism>
<feature type="domain" description="Histidine kinase" evidence="20">
    <location>
        <begin position="383"/>
        <end position="604"/>
    </location>
</feature>
<dbReference type="GO" id="GO:0005886">
    <property type="term" value="C:plasma membrane"/>
    <property type="evidence" value="ECO:0007669"/>
    <property type="project" value="UniProtKB-SubCell"/>
</dbReference>
<feature type="coiled-coil region" evidence="18">
    <location>
        <begin position="800"/>
        <end position="827"/>
    </location>
</feature>
<evidence type="ECO:0000256" key="15">
    <source>
        <dbReference type="ARBA" id="ARBA00068150"/>
    </source>
</evidence>
<evidence type="ECO:0000256" key="5">
    <source>
        <dbReference type="ARBA" id="ARBA00022553"/>
    </source>
</evidence>
<dbReference type="InterPro" id="IPR003661">
    <property type="entry name" value="HisK_dim/P_dom"/>
</dbReference>
<keyword evidence="4" id="KW-1003">Cell membrane</keyword>
<keyword evidence="18" id="KW-0175">Coiled coil</keyword>
<sequence>MKFSTFFPFKKSLKTRIGIQFSTVVAIAMLTSAGIGIYMNHVESKHLIFDALRENANESLRDFNDHLALLKDRTMLFCHNRFVINGLIDPEGKSRHLNQLLGDFADRKDVISASIVDFSGKIIMTTKEKNSSLSNYNYVKFMYDKHLRRVLANNTVMVYFYEDKLIIMAPISYYNTVQGGMLVEYDFAMTAKKIFSHLKQRMINLSIDSKPVFTLNFHKKDIYLSIKSELTIKTNVLNDLNVVLEMGFPKHIYMKKIFRITAKLVVVVLIVILIALIIAFRIGSSISNPILALCSKVKSSSNDLGGRCSPVGTGDELEILAVAFDEKTDELLQHQQKLEKRVRQRTADLKESNAKLKAEILERKQAVQEAEAATLAKSEFLANMSHEIRTPMNAITGLTELALQTELNPQQTDYLTKIQSSTLLLLGIINDILDFSKMEAGKMHIETVDFYPDDLIANISAVFSSMVQDKGINLDFDLDTRLPGALKGDPTRLNQILTNLVSNAVKFTAMGGIQIKIERLDHDQFMARVKFTVSDSGIGMEKDVLDKIFNAFTQADATMTRQYGGTGLGLSICRQLVRLMGGRLMVESTPGKGSSFFFTLDMPVGDGTKVISSIGSAGYHKMAVASNDLAGIRGRRILLVEDNLINQQVAMEKLKKIGLIVDLATNGRDAVKAVQDIEYDAVLMDIQMPVMDGYKATAAIRALGITHTPIIAMTANAMTRDREKSFQVGMDDHINKPIDTGQLYHTLLRLIPPGPTVMPIVSSQVKKGQSGEFLTSIPGLNLAQGLKNMDGNIPLYKQLIKKFLRDHEDADQKIRNALAEKNNEDARLVSHTIKGLAGTLGGIDLQKAAIRLDKAIAFDDTAHIDGLLDEFSIQLKKVMNSIKKLPPEKINKANGPVDIKDIIDRLADLDQLLKNNDFQAVSEFAELKPLLQKADLTLELADLEKDIDSFQYIHAREKLANIKPISTF</sequence>
<dbReference type="RefSeq" id="WP_092236762.1">
    <property type="nucleotide sequence ID" value="NZ_FNLL01000011.1"/>
</dbReference>
<evidence type="ECO:0000256" key="17">
    <source>
        <dbReference type="PROSITE-ProRule" id="PRU00169"/>
    </source>
</evidence>
<dbReference type="SMART" id="SM00387">
    <property type="entry name" value="HATPase_c"/>
    <property type="match status" value="1"/>
</dbReference>
<dbReference type="InterPro" id="IPR004358">
    <property type="entry name" value="Sig_transdc_His_kin-like_C"/>
</dbReference>
<dbReference type="GO" id="GO:0005524">
    <property type="term" value="F:ATP binding"/>
    <property type="evidence" value="ECO:0007669"/>
    <property type="project" value="UniProtKB-KW"/>
</dbReference>
<dbReference type="PROSITE" id="PS50894">
    <property type="entry name" value="HPT"/>
    <property type="match status" value="1"/>
</dbReference>
<dbReference type="SUPFAM" id="SSF55874">
    <property type="entry name" value="ATPase domain of HSP90 chaperone/DNA topoisomerase II/histidine kinase"/>
    <property type="match status" value="1"/>
</dbReference>
<evidence type="ECO:0000256" key="2">
    <source>
        <dbReference type="ARBA" id="ARBA00004651"/>
    </source>
</evidence>
<dbReference type="Proteomes" id="UP000199608">
    <property type="component" value="Unassembled WGS sequence"/>
</dbReference>
<dbReference type="InterPro" id="IPR003594">
    <property type="entry name" value="HATPase_dom"/>
</dbReference>
<evidence type="ECO:0000256" key="3">
    <source>
        <dbReference type="ARBA" id="ARBA00012438"/>
    </source>
</evidence>
<reference evidence="24" key="1">
    <citation type="submission" date="2016-10" db="EMBL/GenBank/DDBJ databases">
        <authorList>
            <person name="Varghese N."/>
            <person name="Submissions S."/>
        </authorList>
    </citation>
    <scope>NUCLEOTIDE SEQUENCE [LARGE SCALE GENOMIC DNA]</scope>
    <source>
        <strain evidence="24">DSM 3384</strain>
    </source>
</reference>
<feature type="coiled-coil region" evidence="18">
    <location>
        <begin position="339"/>
        <end position="373"/>
    </location>
</feature>
<dbReference type="PANTHER" id="PTHR45339">
    <property type="entry name" value="HYBRID SIGNAL TRANSDUCTION HISTIDINE KINASE J"/>
    <property type="match status" value="1"/>
</dbReference>
<evidence type="ECO:0000256" key="4">
    <source>
        <dbReference type="ARBA" id="ARBA00022475"/>
    </source>
</evidence>
<dbReference type="Gene3D" id="1.10.287.130">
    <property type="match status" value="1"/>
</dbReference>
<comment type="catalytic activity">
    <reaction evidence="1">
        <text>ATP + protein L-histidine = ADP + protein N-phospho-L-histidine.</text>
        <dbReference type="EC" id="2.7.13.3"/>
    </reaction>
</comment>
<keyword evidence="5 17" id="KW-0597">Phosphoprotein</keyword>
<keyword evidence="7 19" id="KW-0812">Transmembrane</keyword>
<dbReference type="EMBL" id="FNLL01000011">
    <property type="protein sequence ID" value="SDU53077.1"/>
    <property type="molecule type" value="Genomic_DNA"/>
</dbReference>
<dbReference type="InterPro" id="IPR036097">
    <property type="entry name" value="HisK_dim/P_sf"/>
</dbReference>
<evidence type="ECO:0000313" key="24">
    <source>
        <dbReference type="Proteomes" id="UP000199608"/>
    </source>
</evidence>
<evidence type="ECO:0000259" key="22">
    <source>
        <dbReference type="PROSITE" id="PS50894"/>
    </source>
</evidence>
<dbReference type="Pfam" id="PF00512">
    <property type="entry name" value="HisKA"/>
    <property type="match status" value="1"/>
</dbReference>
<feature type="modified residue" description="4-aspartylphosphate" evidence="17">
    <location>
        <position position="685"/>
    </location>
</feature>
<dbReference type="FunFam" id="1.10.287.130:FF:000002">
    <property type="entry name" value="Two-component osmosensing histidine kinase"/>
    <property type="match status" value="1"/>
</dbReference>
<comment type="subunit">
    <text evidence="14">At low DSF concentrations, interacts with RpfF.</text>
</comment>
<accession>A0A1H2J9H8</accession>
<keyword evidence="8" id="KW-0547">Nucleotide-binding</keyword>
<dbReference type="Gene3D" id="1.20.120.160">
    <property type="entry name" value="HPT domain"/>
    <property type="match status" value="1"/>
</dbReference>
<dbReference type="InterPro" id="IPR011006">
    <property type="entry name" value="CheY-like_superfamily"/>
</dbReference>
<evidence type="ECO:0000313" key="23">
    <source>
        <dbReference type="EMBL" id="SDU53077.1"/>
    </source>
</evidence>
<keyword evidence="9 23" id="KW-0418">Kinase</keyword>
<dbReference type="SUPFAM" id="SSF52172">
    <property type="entry name" value="CheY-like"/>
    <property type="match status" value="1"/>
</dbReference>
<dbReference type="InterPro" id="IPR001789">
    <property type="entry name" value="Sig_transdc_resp-reg_receiver"/>
</dbReference>
<evidence type="ECO:0000256" key="6">
    <source>
        <dbReference type="ARBA" id="ARBA00022679"/>
    </source>
</evidence>